<name>A0A939G8G6_9BACT</name>
<evidence type="ECO:0000256" key="2">
    <source>
        <dbReference type="ARBA" id="ARBA00005236"/>
    </source>
</evidence>
<organism evidence="10 11">
    <name type="scientific">Fibrella aquatilis</name>
    <dbReference type="NCBI Taxonomy" id="2817059"/>
    <lineage>
        <taxon>Bacteria</taxon>
        <taxon>Pseudomonadati</taxon>
        <taxon>Bacteroidota</taxon>
        <taxon>Cytophagia</taxon>
        <taxon>Cytophagales</taxon>
        <taxon>Spirosomataceae</taxon>
        <taxon>Fibrella</taxon>
    </lineage>
</organism>
<comment type="similarity">
    <text evidence="2">Belongs to the ABC-4 integral membrane protein family. LolC/E subfamily.</text>
</comment>
<feature type="transmembrane region" description="Helical" evidence="7">
    <location>
        <begin position="26"/>
        <end position="48"/>
    </location>
</feature>
<keyword evidence="6 7" id="KW-0472">Membrane</keyword>
<proteinExistence type="inferred from homology"/>
<feature type="domain" description="MacB-like periplasmic core" evidence="9">
    <location>
        <begin position="30"/>
        <end position="228"/>
    </location>
</feature>
<feature type="domain" description="ABC3 transporter permease C-terminal" evidence="8">
    <location>
        <begin position="291"/>
        <end position="416"/>
    </location>
</feature>
<dbReference type="PANTHER" id="PTHR30489">
    <property type="entry name" value="LIPOPROTEIN-RELEASING SYSTEM TRANSMEMBRANE PROTEIN LOLE"/>
    <property type="match status" value="1"/>
</dbReference>
<keyword evidence="3" id="KW-1003">Cell membrane</keyword>
<dbReference type="Pfam" id="PF02687">
    <property type="entry name" value="FtsX"/>
    <property type="match status" value="1"/>
</dbReference>
<dbReference type="InterPro" id="IPR025857">
    <property type="entry name" value="MacB_PCD"/>
</dbReference>
<comment type="caution">
    <text evidence="10">The sequence shown here is derived from an EMBL/GenBank/DDBJ whole genome shotgun (WGS) entry which is preliminary data.</text>
</comment>
<evidence type="ECO:0000259" key="8">
    <source>
        <dbReference type="Pfam" id="PF02687"/>
    </source>
</evidence>
<dbReference type="Proteomes" id="UP000664795">
    <property type="component" value="Unassembled WGS sequence"/>
</dbReference>
<keyword evidence="4 7" id="KW-0812">Transmembrane</keyword>
<dbReference type="Pfam" id="PF12704">
    <property type="entry name" value="MacB_PCD"/>
    <property type="match status" value="1"/>
</dbReference>
<dbReference type="InterPro" id="IPR051447">
    <property type="entry name" value="Lipoprotein-release_system"/>
</dbReference>
<evidence type="ECO:0000313" key="11">
    <source>
        <dbReference type="Proteomes" id="UP000664795"/>
    </source>
</evidence>
<dbReference type="EMBL" id="JAFMYU010000022">
    <property type="protein sequence ID" value="MBO0933796.1"/>
    <property type="molecule type" value="Genomic_DNA"/>
</dbReference>
<accession>A0A939G8G6</accession>
<protein>
    <submittedName>
        <fullName evidence="10">ABC transporter permease</fullName>
    </submittedName>
</protein>
<dbReference type="PANTHER" id="PTHR30489:SF0">
    <property type="entry name" value="LIPOPROTEIN-RELEASING SYSTEM TRANSMEMBRANE PROTEIN LOLE"/>
    <property type="match status" value="1"/>
</dbReference>
<keyword evidence="5 7" id="KW-1133">Transmembrane helix</keyword>
<dbReference type="RefSeq" id="WP_207337759.1">
    <property type="nucleotide sequence ID" value="NZ_JAFMYU010000022.1"/>
</dbReference>
<dbReference type="GO" id="GO:0098797">
    <property type="term" value="C:plasma membrane protein complex"/>
    <property type="evidence" value="ECO:0007669"/>
    <property type="project" value="TreeGrafter"/>
</dbReference>
<dbReference type="GO" id="GO:0044874">
    <property type="term" value="P:lipoprotein localization to outer membrane"/>
    <property type="evidence" value="ECO:0007669"/>
    <property type="project" value="TreeGrafter"/>
</dbReference>
<comment type="subcellular location">
    <subcellularLocation>
        <location evidence="1">Cell membrane</location>
        <topology evidence="1">Multi-pass membrane protein</topology>
    </subcellularLocation>
</comment>
<evidence type="ECO:0000313" key="10">
    <source>
        <dbReference type="EMBL" id="MBO0933796.1"/>
    </source>
</evidence>
<feature type="transmembrane region" description="Helical" evidence="7">
    <location>
        <begin position="382"/>
        <end position="406"/>
    </location>
</feature>
<evidence type="ECO:0000256" key="6">
    <source>
        <dbReference type="ARBA" id="ARBA00023136"/>
    </source>
</evidence>
<feature type="transmembrane region" description="Helical" evidence="7">
    <location>
        <begin position="335"/>
        <end position="361"/>
    </location>
</feature>
<reference evidence="10 11" key="1">
    <citation type="submission" date="2021-03" db="EMBL/GenBank/DDBJ databases">
        <title>Fibrella sp. HMF5036 genome sequencing and assembly.</title>
        <authorList>
            <person name="Kang H."/>
            <person name="Kim H."/>
            <person name="Bae S."/>
            <person name="Joh K."/>
        </authorList>
    </citation>
    <scope>NUCLEOTIDE SEQUENCE [LARGE SCALE GENOMIC DNA]</scope>
    <source>
        <strain evidence="10 11">HMF5036</strain>
    </source>
</reference>
<gene>
    <name evidence="10" type="ORF">J2I48_22500</name>
</gene>
<evidence type="ECO:0000259" key="9">
    <source>
        <dbReference type="Pfam" id="PF12704"/>
    </source>
</evidence>
<evidence type="ECO:0000256" key="4">
    <source>
        <dbReference type="ARBA" id="ARBA00022692"/>
    </source>
</evidence>
<evidence type="ECO:0000256" key="3">
    <source>
        <dbReference type="ARBA" id="ARBA00022475"/>
    </source>
</evidence>
<feature type="transmembrane region" description="Helical" evidence="7">
    <location>
        <begin position="290"/>
        <end position="313"/>
    </location>
</feature>
<dbReference type="InterPro" id="IPR003838">
    <property type="entry name" value="ABC3_permease_C"/>
</dbReference>
<sequence>MNLPVFIASRVRNAPLGSFSATVTRVGIGSVAVGLAVLIIAFAVLFGFKRTIQQKIFAFGAHLQVVKFSNNQTFEAPPISIRDPAFERIQKLPGILHVQGTANKAGILQTDTDLAGVVLKGVGPDYDWQLIQSALVAGQLPRFDSAATSGYSTQLLISQTLASQLKLGVGQSAILYFTEQTPPRTDELAAQPAVMGLRPRKMTVVGIYETGLEEGDKAFVVGDLRLVQRLNKWAPDLVGTGEIFVRDFGQLGPNYKAVIEQTPPDMRVTRVDDQYSDLFDWMMLLDRNTAVFIVLILFVACFNMVSVLLVLMMERTPMIGLLKALGSANSLLRRLFVVVGLNIVAWGLLLGNGLGIGLCWLQSRFQFIPLDRKNYFMDYVPIAWDWPVIALLNAVIIILIALALWLPTLIINRIDPVKALVFKK</sequence>
<evidence type="ECO:0000256" key="5">
    <source>
        <dbReference type="ARBA" id="ARBA00022989"/>
    </source>
</evidence>
<keyword evidence="11" id="KW-1185">Reference proteome</keyword>
<dbReference type="AlphaFoldDB" id="A0A939G8G6"/>
<evidence type="ECO:0000256" key="7">
    <source>
        <dbReference type="SAM" id="Phobius"/>
    </source>
</evidence>
<evidence type="ECO:0000256" key="1">
    <source>
        <dbReference type="ARBA" id="ARBA00004651"/>
    </source>
</evidence>